<evidence type="ECO:0000313" key="8">
    <source>
        <dbReference type="EMBL" id="KAI6658541.1"/>
    </source>
</evidence>
<evidence type="ECO:0000259" key="7">
    <source>
        <dbReference type="PROSITE" id="PS50102"/>
    </source>
</evidence>
<keyword evidence="9" id="KW-1185">Reference proteome</keyword>
<dbReference type="Gene3D" id="3.30.70.330">
    <property type="match status" value="1"/>
</dbReference>
<dbReference type="PROSITE" id="PS50102">
    <property type="entry name" value="RRM"/>
    <property type="match status" value="1"/>
</dbReference>
<feature type="domain" description="RRM" evidence="7">
    <location>
        <begin position="189"/>
        <end position="268"/>
    </location>
</feature>
<keyword evidence="3 5" id="KW-0694">RNA-binding</keyword>
<dbReference type="InterPro" id="IPR034240">
    <property type="entry name" value="eIF3G_RRM"/>
</dbReference>
<feature type="compositionally biased region" description="Basic and acidic residues" evidence="6">
    <location>
        <begin position="14"/>
        <end position="31"/>
    </location>
</feature>
<dbReference type="GO" id="GO:0003723">
    <property type="term" value="F:RNA binding"/>
    <property type="evidence" value="ECO:0007669"/>
    <property type="project" value="UniProtKB-UniRule"/>
</dbReference>
<sequence>MFTADDSEWSPDTGRIDWADEMDRISPEGKPSKSTLPDSQNHIDEGKGIRTEISYRYNAKNQKEKITRTYKIEKTAVPKGIALRREWTKFGEAVHDKDGVDMATTKESEEICFRLTTNKDELELGIPKELSGLIDKIKDIAKNESKTEIPTQPTEQSKALPGTYTLPHTRPGYNPGVGGGGYNLDDPQPAVKISNLSLDTTEQDVKELLIAFGRLNRLHMPKDRRNRDSHKGVAFATFQRREIGERVIQKLNGHAYDHLILKVEWSKSQRPRN</sequence>
<protein>
    <submittedName>
        <fullName evidence="8">Eukaryotic translation initiation factor 3 subunit 4</fullName>
    </submittedName>
</protein>
<accession>A0AAV7KDV9</accession>
<feature type="region of interest" description="Disordered" evidence="6">
    <location>
        <begin position="1"/>
        <end position="48"/>
    </location>
</feature>
<dbReference type="Pfam" id="PF00076">
    <property type="entry name" value="RRM_1"/>
    <property type="match status" value="1"/>
</dbReference>
<dbReference type="Pfam" id="PF12353">
    <property type="entry name" value="eIF3g"/>
    <property type="match status" value="1"/>
</dbReference>
<comment type="caution">
    <text evidence="8">The sequence shown here is derived from an EMBL/GenBank/DDBJ whole genome shotgun (WGS) entry which is preliminary data.</text>
</comment>
<dbReference type="GO" id="GO:0005852">
    <property type="term" value="C:eukaryotic translation initiation factor 3 complex"/>
    <property type="evidence" value="ECO:0007669"/>
    <property type="project" value="InterPro"/>
</dbReference>
<evidence type="ECO:0000313" key="9">
    <source>
        <dbReference type="Proteomes" id="UP001165289"/>
    </source>
</evidence>
<dbReference type="Proteomes" id="UP001165289">
    <property type="component" value="Unassembled WGS sequence"/>
</dbReference>
<dbReference type="InterPro" id="IPR000504">
    <property type="entry name" value="RRM_dom"/>
</dbReference>
<dbReference type="InterPro" id="IPR017334">
    <property type="entry name" value="eIF3_g"/>
</dbReference>
<dbReference type="AlphaFoldDB" id="A0AAV7KDV9"/>
<reference evidence="8 9" key="1">
    <citation type="journal article" date="2023" name="BMC Biol.">
        <title>The compact genome of the sponge Oopsacas minuta (Hexactinellida) is lacking key metazoan core genes.</title>
        <authorList>
            <person name="Santini S."/>
            <person name="Schenkelaars Q."/>
            <person name="Jourda C."/>
            <person name="Duchesne M."/>
            <person name="Belahbib H."/>
            <person name="Rocher C."/>
            <person name="Selva M."/>
            <person name="Riesgo A."/>
            <person name="Vervoort M."/>
            <person name="Leys S.P."/>
            <person name="Kodjabachian L."/>
            <person name="Le Bivic A."/>
            <person name="Borchiellini C."/>
            <person name="Claverie J.M."/>
            <person name="Renard E."/>
        </authorList>
    </citation>
    <scope>NUCLEOTIDE SEQUENCE [LARGE SCALE GENOMIC DNA]</scope>
    <source>
        <strain evidence="8">SPO-2</strain>
    </source>
</reference>
<feature type="compositionally biased region" description="Polar residues" evidence="6">
    <location>
        <begin position="148"/>
        <end position="157"/>
    </location>
</feature>
<feature type="region of interest" description="Disordered" evidence="6">
    <location>
        <begin position="145"/>
        <end position="185"/>
    </location>
</feature>
<keyword evidence="1" id="KW-0963">Cytoplasm</keyword>
<keyword evidence="2 8" id="KW-0396">Initiation factor</keyword>
<evidence type="ECO:0000256" key="4">
    <source>
        <dbReference type="ARBA" id="ARBA00022917"/>
    </source>
</evidence>
<dbReference type="InterPro" id="IPR012677">
    <property type="entry name" value="Nucleotide-bd_a/b_plait_sf"/>
</dbReference>
<dbReference type="InterPro" id="IPR035979">
    <property type="entry name" value="RBD_domain_sf"/>
</dbReference>
<dbReference type="InterPro" id="IPR024675">
    <property type="entry name" value="eIF3g_N"/>
</dbReference>
<dbReference type="PIRSF" id="PIRSF037949">
    <property type="entry name" value="Transl_init_eIF-3_RNA-bind"/>
    <property type="match status" value="1"/>
</dbReference>
<evidence type="ECO:0000256" key="3">
    <source>
        <dbReference type="ARBA" id="ARBA00022884"/>
    </source>
</evidence>
<dbReference type="PANTHER" id="PTHR10352">
    <property type="entry name" value="EUKARYOTIC TRANSLATION INITIATION FACTOR 3 SUBUNIT G"/>
    <property type="match status" value="1"/>
</dbReference>
<name>A0AAV7KDV9_9METZ</name>
<evidence type="ECO:0000256" key="2">
    <source>
        <dbReference type="ARBA" id="ARBA00022540"/>
    </source>
</evidence>
<evidence type="ECO:0000256" key="1">
    <source>
        <dbReference type="ARBA" id="ARBA00022490"/>
    </source>
</evidence>
<evidence type="ECO:0000256" key="6">
    <source>
        <dbReference type="SAM" id="MobiDB-lite"/>
    </source>
</evidence>
<organism evidence="8 9">
    <name type="scientific">Oopsacas minuta</name>
    <dbReference type="NCBI Taxonomy" id="111878"/>
    <lineage>
        <taxon>Eukaryota</taxon>
        <taxon>Metazoa</taxon>
        <taxon>Porifera</taxon>
        <taxon>Hexactinellida</taxon>
        <taxon>Hexasterophora</taxon>
        <taxon>Lyssacinosida</taxon>
        <taxon>Leucopsacidae</taxon>
        <taxon>Oopsacas</taxon>
    </lineage>
</organism>
<dbReference type="EMBL" id="JAKMXF010000088">
    <property type="protein sequence ID" value="KAI6658541.1"/>
    <property type="molecule type" value="Genomic_DNA"/>
</dbReference>
<keyword evidence="4" id="KW-0648">Protein biosynthesis</keyword>
<evidence type="ECO:0000256" key="5">
    <source>
        <dbReference type="PROSITE-ProRule" id="PRU00176"/>
    </source>
</evidence>
<dbReference type="SUPFAM" id="SSF54928">
    <property type="entry name" value="RNA-binding domain, RBD"/>
    <property type="match status" value="1"/>
</dbReference>
<dbReference type="CDD" id="cd12408">
    <property type="entry name" value="RRM_eIF3G_like"/>
    <property type="match status" value="1"/>
</dbReference>
<dbReference type="SMART" id="SM00360">
    <property type="entry name" value="RRM"/>
    <property type="match status" value="1"/>
</dbReference>
<proteinExistence type="predicted"/>
<gene>
    <name evidence="8" type="ORF">LOD99_15341</name>
</gene>
<dbReference type="GO" id="GO:0003743">
    <property type="term" value="F:translation initiation factor activity"/>
    <property type="evidence" value="ECO:0007669"/>
    <property type="project" value="UniProtKB-KW"/>
</dbReference>